<dbReference type="InterPro" id="IPR010089">
    <property type="entry name" value="Flavoprotein_WrbA-like"/>
</dbReference>
<name>A0A7S2HHC5_9STRA</name>
<protein>
    <recommendedName>
        <fullName evidence="2">Flavodoxin-like domain-containing protein</fullName>
    </recommendedName>
</protein>
<feature type="domain" description="Flavodoxin-like" evidence="2">
    <location>
        <begin position="5"/>
        <end position="191"/>
    </location>
</feature>
<evidence type="ECO:0000256" key="1">
    <source>
        <dbReference type="ARBA" id="ARBA00006961"/>
    </source>
</evidence>
<dbReference type="NCBIfam" id="TIGR01755">
    <property type="entry name" value="flav_wrbA"/>
    <property type="match status" value="1"/>
</dbReference>
<proteinExistence type="inferred from homology"/>
<dbReference type="AlphaFoldDB" id="A0A7S2HHC5"/>
<dbReference type="InterPro" id="IPR005025">
    <property type="entry name" value="FMN_Rdtase-like_dom"/>
</dbReference>
<dbReference type="FunFam" id="3.40.50.360:FF:000001">
    <property type="entry name" value="NAD(P)H dehydrogenase (Quinone) FQR1-like"/>
    <property type="match status" value="1"/>
</dbReference>
<dbReference type="SUPFAM" id="SSF52218">
    <property type="entry name" value="Flavoproteins"/>
    <property type="match status" value="1"/>
</dbReference>
<evidence type="ECO:0000313" key="3">
    <source>
        <dbReference type="EMBL" id="CAD9490708.1"/>
    </source>
</evidence>
<dbReference type="Pfam" id="PF03358">
    <property type="entry name" value="FMN_red"/>
    <property type="match status" value="1"/>
</dbReference>
<organism evidence="3">
    <name type="scientific">Helicotheca tamesis</name>
    <dbReference type="NCBI Taxonomy" id="374047"/>
    <lineage>
        <taxon>Eukaryota</taxon>
        <taxon>Sar</taxon>
        <taxon>Stramenopiles</taxon>
        <taxon>Ochrophyta</taxon>
        <taxon>Bacillariophyta</taxon>
        <taxon>Mediophyceae</taxon>
        <taxon>Lithodesmiophycidae</taxon>
        <taxon>Lithodesmiales</taxon>
        <taxon>Lithodesmiaceae</taxon>
        <taxon>Helicotheca</taxon>
    </lineage>
</organism>
<dbReference type="GO" id="GO:0003955">
    <property type="term" value="F:NAD(P)H dehydrogenase (quinone) activity"/>
    <property type="evidence" value="ECO:0007669"/>
    <property type="project" value="InterPro"/>
</dbReference>
<dbReference type="NCBIfam" id="NF002999">
    <property type="entry name" value="PRK03767.1"/>
    <property type="match status" value="1"/>
</dbReference>
<comment type="similarity">
    <text evidence="1">Belongs to the WrbA family.</text>
</comment>
<dbReference type="PANTHER" id="PTHR30546">
    <property type="entry name" value="FLAVODOXIN-RELATED PROTEIN WRBA-RELATED"/>
    <property type="match status" value="1"/>
</dbReference>
<dbReference type="EMBL" id="HBGV01009031">
    <property type="protein sequence ID" value="CAD9490708.1"/>
    <property type="molecule type" value="Transcribed_RNA"/>
</dbReference>
<dbReference type="Gene3D" id="3.40.50.360">
    <property type="match status" value="1"/>
</dbReference>
<dbReference type="PROSITE" id="PS50902">
    <property type="entry name" value="FLAVODOXIN_LIKE"/>
    <property type="match status" value="1"/>
</dbReference>
<sequence length="201" mass="21302">MTCKIAIVYYSMYGHVATLAESVKKGIEAAGAECDIYQVAETLPDEVLEKMSAPPKKEHPTITPDKLAEYDGVMFGISGRYGQFSAQIRTFMDSTGSLWQKGALTGKAGGVFQSTGSQGGGQETIGLTIIPFFAHHGMCFVPLGYAEPKVFNIDEVHGASPYGSGTFAGIDGSRMPSALELEICETHGKHFAGIAAKLAGK</sequence>
<dbReference type="InterPro" id="IPR008254">
    <property type="entry name" value="Flavodoxin/NO_synth"/>
</dbReference>
<evidence type="ECO:0000259" key="2">
    <source>
        <dbReference type="PROSITE" id="PS50902"/>
    </source>
</evidence>
<dbReference type="PANTHER" id="PTHR30546:SF23">
    <property type="entry name" value="FLAVOPROTEIN-LIKE PROTEIN YCP4-RELATED"/>
    <property type="match status" value="1"/>
</dbReference>
<gene>
    <name evidence="3" type="ORF">HTAM1171_LOCUS5579</name>
</gene>
<accession>A0A7S2HHC5</accession>
<dbReference type="GO" id="GO:0016020">
    <property type="term" value="C:membrane"/>
    <property type="evidence" value="ECO:0007669"/>
    <property type="project" value="TreeGrafter"/>
</dbReference>
<dbReference type="GO" id="GO:0010181">
    <property type="term" value="F:FMN binding"/>
    <property type="evidence" value="ECO:0007669"/>
    <property type="project" value="InterPro"/>
</dbReference>
<reference evidence="3" key="1">
    <citation type="submission" date="2021-01" db="EMBL/GenBank/DDBJ databases">
        <authorList>
            <person name="Corre E."/>
            <person name="Pelletier E."/>
            <person name="Niang G."/>
            <person name="Scheremetjew M."/>
            <person name="Finn R."/>
            <person name="Kale V."/>
            <person name="Holt S."/>
            <person name="Cochrane G."/>
            <person name="Meng A."/>
            <person name="Brown T."/>
            <person name="Cohen L."/>
        </authorList>
    </citation>
    <scope>NUCLEOTIDE SEQUENCE</scope>
    <source>
        <strain evidence="3">CCMP826</strain>
    </source>
</reference>
<dbReference type="InterPro" id="IPR029039">
    <property type="entry name" value="Flavoprotein-like_sf"/>
</dbReference>